<reference evidence="1" key="1">
    <citation type="submission" date="2023-08" db="EMBL/GenBank/DDBJ databases">
        <title>A de novo genome assembly of Solanum verrucosum Schlechtendal, a Mexican diploid species geographically isolated from the other diploid A-genome species in potato relatives.</title>
        <authorList>
            <person name="Hosaka K."/>
        </authorList>
    </citation>
    <scope>NUCLEOTIDE SEQUENCE</scope>
    <source>
        <tissue evidence="1">Young leaves</tissue>
    </source>
</reference>
<organism evidence="1 2">
    <name type="scientific">Solanum verrucosum</name>
    <dbReference type="NCBI Taxonomy" id="315347"/>
    <lineage>
        <taxon>Eukaryota</taxon>
        <taxon>Viridiplantae</taxon>
        <taxon>Streptophyta</taxon>
        <taxon>Embryophyta</taxon>
        <taxon>Tracheophyta</taxon>
        <taxon>Spermatophyta</taxon>
        <taxon>Magnoliopsida</taxon>
        <taxon>eudicotyledons</taxon>
        <taxon>Gunneridae</taxon>
        <taxon>Pentapetalae</taxon>
        <taxon>asterids</taxon>
        <taxon>lamiids</taxon>
        <taxon>Solanales</taxon>
        <taxon>Solanaceae</taxon>
        <taxon>Solanoideae</taxon>
        <taxon>Solaneae</taxon>
        <taxon>Solanum</taxon>
    </lineage>
</organism>
<dbReference type="EMBL" id="CP133618">
    <property type="protein sequence ID" value="WMV37431.1"/>
    <property type="molecule type" value="Genomic_DNA"/>
</dbReference>
<proteinExistence type="predicted"/>
<evidence type="ECO:0000313" key="1">
    <source>
        <dbReference type="EMBL" id="WMV37431.1"/>
    </source>
</evidence>
<keyword evidence="2" id="KW-1185">Reference proteome</keyword>
<dbReference type="Proteomes" id="UP001234989">
    <property type="component" value="Chromosome 7"/>
</dbReference>
<protein>
    <submittedName>
        <fullName evidence="1">Uncharacterized protein</fullName>
    </submittedName>
</protein>
<name>A0AAF0U1B5_SOLVR</name>
<accession>A0AAF0U1B5</accession>
<sequence length="165" mass="18747">MDLRFPHAKSGHRLIDCPSKVDKGKMLKVFHLDFYALLDPGDTLSFVMPYVAMRFDIFPDVLIEPFSISTPIGESIVTTGVKNEPKHRSEDEHTDHLRIVLQLLKDRQLFAKFSKSAAIECLTGAKMLKRTMPLKRQFRGLRGLICCGNSEYIVRISRGIVVEPC</sequence>
<evidence type="ECO:0000313" key="2">
    <source>
        <dbReference type="Proteomes" id="UP001234989"/>
    </source>
</evidence>
<gene>
    <name evidence="1" type="ORF">MTR67_030816</name>
</gene>
<dbReference type="AlphaFoldDB" id="A0AAF0U1B5"/>